<evidence type="ECO:0000259" key="6">
    <source>
        <dbReference type="PROSITE" id="PS50929"/>
    </source>
</evidence>
<keyword evidence="3 5" id="KW-1133">Transmembrane helix</keyword>
<evidence type="ECO:0000256" key="2">
    <source>
        <dbReference type="ARBA" id="ARBA00022692"/>
    </source>
</evidence>
<dbReference type="SUPFAM" id="SSF90123">
    <property type="entry name" value="ABC transporter transmembrane region"/>
    <property type="match status" value="1"/>
</dbReference>
<proteinExistence type="predicted"/>
<comment type="subcellular location">
    <subcellularLocation>
        <location evidence="1">Membrane</location>
        <topology evidence="1">Multi-pass membrane protein</topology>
    </subcellularLocation>
</comment>
<feature type="transmembrane region" description="Helical" evidence="5">
    <location>
        <begin position="60"/>
        <end position="80"/>
    </location>
</feature>
<dbReference type="GO" id="GO:0016324">
    <property type="term" value="C:apical plasma membrane"/>
    <property type="evidence" value="ECO:0007669"/>
    <property type="project" value="TreeGrafter"/>
</dbReference>
<keyword evidence="4 5" id="KW-0472">Membrane</keyword>
<dbReference type="Gene3D" id="1.20.1560.10">
    <property type="entry name" value="ABC transporter type 1, transmembrane domain"/>
    <property type="match status" value="1"/>
</dbReference>
<accession>A0A815S010</accession>
<evidence type="ECO:0000313" key="8">
    <source>
        <dbReference type="EMBL" id="CAF4349545.1"/>
    </source>
</evidence>
<organism evidence="7 9">
    <name type="scientific">Didymodactylos carnosus</name>
    <dbReference type="NCBI Taxonomy" id="1234261"/>
    <lineage>
        <taxon>Eukaryota</taxon>
        <taxon>Metazoa</taxon>
        <taxon>Spiralia</taxon>
        <taxon>Gnathifera</taxon>
        <taxon>Rotifera</taxon>
        <taxon>Eurotatoria</taxon>
        <taxon>Bdelloidea</taxon>
        <taxon>Philodinida</taxon>
        <taxon>Philodinidae</taxon>
        <taxon>Didymodactylos</taxon>
    </lineage>
</organism>
<dbReference type="EMBL" id="CAJNOQ010021394">
    <property type="protein sequence ID" value="CAF1485391.1"/>
    <property type="molecule type" value="Genomic_DNA"/>
</dbReference>
<sequence length="156" mass="17534">HFCFACSGEALTKRIRSKAFCAILCQEVSFFDQNENSTGTLCTRLASDAAALQVATGTRLGIGIEVIANLSIGVILGFILVWQLTIIVILFILIMFIVLFSQIYLAMKFNNQDKRIFEQAGMVIVESINNIRTVVQLTKEKYFGDKYCSILTEQYR</sequence>
<dbReference type="AlphaFoldDB" id="A0A815S010"/>
<dbReference type="GO" id="GO:0140359">
    <property type="term" value="F:ABC-type transporter activity"/>
    <property type="evidence" value="ECO:0007669"/>
    <property type="project" value="InterPro"/>
</dbReference>
<evidence type="ECO:0000256" key="3">
    <source>
        <dbReference type="ARBA" id="ARBA00022989"/>
    </source>
</evidence>
<comment type="caution">
    <text evidence="7">The sequence shown here is derived from an EMBL/GenBank/DDBJ whole genome shotgun (WGS) entry which is preliminary data.</text>
</comment>
<keyword evidence="2 5" id="KW-0812">Transmembrane</keyword>
<evidence type="ECO:0000313" key="7">
    <source>
        <dbReference type="EMBL" id="CAF1485391.1"/>
    </source>
</evidence>
<dbReference type="Pfam" id="PF00664">
    <property type="entry name" value="ABC_membrane"/>
    <property type="match status" value="1"/>
</dbReference>
<feature type="domain" description="ABC transmembrane type-1" evidence="6">
    <location>
        <begin position="2"/>
        <end position="156"/>
    </location>
</feature>
<evidence type="ECO:0000313" key="9">
    <source>
        <dbReference type="Proteomes" id="UP000663829"/>
    </source>
</evidence>
<name>A0A815S010_9BILA</name>
<evidence type="ECO:0000256" key="4">
    <source>
        <dbReference type="ARBA" id="ARBA00023136"/>
    </source>
</evidence>
<reference evidence="7" key="1">
    <citation type="submission" date="2021-02" db="EMBL/GenBank/DDBJ databases">
        <authorList>
            <person name="Nowell W R."/>
        </authorList>
    </citation>
    <scope>NUCLEOTIDE SEQUENCE</scope>
</reference>
<dbReference type="PANTHER" id="PTHR24221">
    <property type="entry name" value="ATP-BINDING CASSETTE SUB-FAMILY B"/>
    <property type="match status" value="1"/>
</dbReference>
<keyword evidence="9" id="KW-1185">Reference proteome</keyword>
<protein>
    <recommendedName>
        <fullName evidence="6">ABC transmembrane type-1 domain-containing protein</fullName>
    </recommendedName>
</protein>
<dbReference type="Proteomes" id="UP000663829">
    <property type="component" value="Unassembled WGS sequence"/>
</dbReference>
<dbReference type="Proteomes" id="UP000681722">
    <property type="component" value="Unassembled WGS sequence"/>
</dbReference>
<dbReference type="PANTHER" id="PTHR24221:SF636">
    <property type="entry name" value="BILE SALT EXPORT PUMP"/>
    <property type="match status" value="1"/>
</dbReference>
<dbReference type="PROSITE" id="PS50929">
    <property type="entry name" value="ABC_TM1F"/>
    <property type="match status" value="1"/>
</dbReference>
<evidence type="ECO:0000256" key="1">
    <source>
        <dbReference type="ARBA" id="ARBA00004141"/>
    </source>
</evidence>
<dbReference type="OrthoDB" id="6500128at2759"/>
<evidence type="ECO:0000256" key="5">
    <source>
        <dbReference type="SAM" id="Phobius"/>
    </source>
</evidence>
<dbReference type="InterPro" id="IPR036640">
    <property type="entry name" value="ABC1_TM_sf"/>
</dbReference>
<gene>
    <name evidence="7" type="ORF">GPM918_LOCUS36016</name>
    <name evidence="8" type="ORF">SRO942_LOCUS36743</name>
</gene>
<feature type="transmembrane region" description="Helical" evidence="5">
    <location>
        <begin position="86"/>
        <end position="107"/>
    </location>
</feature>
<dbReference type="InterPro" id="IPR039421">
    <property type="entry name" value="Type_1_exporter"/>
</dbReference>
<dbReference type="EMBL" id="CAJOBC010086881">
    <property type="protein sequence ID" value="CAF4349545.1"/>
    <property type="molecule type" value="Genomic_DNA"/>
</dbReference>
<dbReference type="InterPro" id="IPR011527">
    <property type="entry name" value="ABC1_TM_dom"/>
</dbReference>
<dbReference type="GO" id="GO:0005524">
    <property type="term" value="F:ATP binding"/>
    <property type="evidence" value="ECO:0007669"/>
    <property type="project" value="InterPro"/>
</dbReference>
<feature type="non-terminal residue" evidence="7">
    <location>
        <position position="1"/>
    </location>
</feature>